<accession>A0AAW1PNV5</accession>
<sequence length="148" mass="16189">MLGRRLACTLAKRSLLGARGCSTGSDLSGKLTRLKAALVDAVEGVSYVHQSANQAYLEADPSDREQKVNYLVRYQKFALQDLDSALKLYDNMQSMPGGRQALEALQTDVALAYADTLLARDNLNSALRRAEDKIRAGEITCDDRPILA</sequence>
<dbReference type="AlphaFoldDB" id="A0AAW1PNV5"/>
<evidence type="ECO:0000313" key="1">
    <source>
        <dbReference type="EMBL" id="KAK9811485.1"/>
    </source>
</evidence>
<dbReference type="Proteomes" id="UP001489004">
    <property type="component" value="Unassembled WGS sequence"/>
</dbReference>
<comment type="caution">
    <text evidence="1">The sequence shown here is derived from an EMBL/GenBank/DDBJ whole genome shotgun (WGS) entry which is preliminary data.</text>
</comment>
<reference evidence="1 2" key="1">
    <citation type="journal article" date="2024" name="Nat. Commun.">
        <title>Phylogenomics reveals the evolutionary origins of lichenization in chlorophyte algae.</title>
        <authorList>
            <person name="Puginier C."/>
            <person name="Libourel C."/>
            <person name="Otte J."/>
            <person name="Skaloud P."/>
            <person name="Haon M."/>
            <person name="Grisel S."/>
            <person name="Petersen M."/>
            <person name="Berrin J.G."/>
            <person name="Delaux P.M."/>
            <person name="Dal Grande F."/>
            <person name="Keller J."/>
        </authorList>
    </citation>
    <scope>NUCLEOTIDE SEQUENCE [LARGE SCALE GENOMIC DNA]</scope>
    <source>
        <strain evidence="1 2">SAG 2043</strain>
    </source>
</reference>
<name>A0AAW1PNV5_9CHLO</name>
<proteinExistence type="predicted"/>
<dbReference type="EMBL" id="JALJOR010000009">
    <property type="protein sequence ID" value="KAK9811485.1"/>
    <property type="molecule type" value="Genomic_DNA"/>
</dbReference>
<keyword evidence="2" id="KW-1185">Reference proteome</keyword>
<evidence type="ECO:0000313" key="2">
    <source>
        <dbReference type="Proteomes" id="UP001489004"/>
    </source>
</evidence>
<protein>
    <submittedName>
        <fullName evidence="1">Uncharacterized protein</fullName>
    </submittedName>
</protein>
<gene>
    <name evidence="1" type="ORF">WJX72_004707</name>
</gene>
<organism evidence="1 2">
    <name type="scientific">[Myrmecia] bisecta</name>
    <dbReference type="NCBI Taxonomy" id="41462"/>
    <lineage>
        <taxon>Eukaryota</taxon>
        <taxon>Viridiplantae</taxon>
        <taxon>Chlorophyta</taxon>
        <taxon>core chlorophytes</taxon>
        <taxon>Trebouxiophyceae</taxon>
        <taxon>Trebouxiales</taxon>
        <taxon>Trebouxiaceae</taxon>
        <taxon>Myrmecia</taxon>
    </lineage>
</organism>